<keyword evidence="6" id="KW-0406">Ion transport</keyword>
<feature type="transmembrane region" description="Helical" evidence="8">
    <location>
        <begin position="341"/>
        <end position="360"/>
    </location>
</feature>
<reference evidence="10 11" key="1">
    <citation type="journal article" date="2017" name="Mol. Plant">
        <title>The Genome of Medicinal Plant Macleaya cordata Provides New Insights into Benzylisoquinoline Alkaloids Metabolism.</title>
        <authorList>
            <person name="Liu X."/>
            <person name="Liu Y."/>
            <person name="Huang P."/>
            <person name="Ma Y."/>
            <person name="Qing Z."/>
            <person name="Tang Q."/>
            <person name="Cao H."/>
            <person name="Cheng P."/>
            <person name="Zheng Y."/>
            <person name="Yuan Z."/>
            <person name="Zhou Y."/>
            <person name="Liu J."/>
            <person name="Tang Z."/>
            <person name="Zhuo Y."/>
            <person name="Zhang Y."/>
            <person name="Yu L."/>
            <person name="Huang J."/>
            <person name="Yang P."/>
            <person name="Peng Q."/>
            <person name="Zhang J."/>
            <person name="Jiang W."/>
            <person name="Zhang Z."/>
            <person name="Lin K."/>
            <person name="Ro D.K."/>
            <person name="Chen X."/>
            <person name="Xiong X."/>
            <person name="Shang Y."/>
            <person name="Huang S."/>
            <person name="Zeng J."/>
        </authorList>
    </citation>
    <scope>NUCLEOTIDE SEQUENCE [LARGE SCALE GENOMIC DNA]</scope>
    <source>
        <strain evidence="11">cv. BLH2017</strain>
        <tissue evidence="10">Root</tissue>
    </source>
</reference>
<name>A0A200QVP6_MACCD</name>
<feature type="domain" description="EF-hand" evidence="9">
    <location>
        <begin position="204"/>
        <end position="239"/>
    </location>
</feature>
<keyword evidence="4 8" id="KW-0812">Transmembrane</keyword>
<evidence type="ECO:0000256" key="5">
    <source>
        <dbReference type="ARBA" id="ARBA00022989"/>
    </source>
</evidence>
<comment type="subcellular location">
    <subcellularLocation>
        <location evidence="1">Endomembrane system</location>
        <topology evidence="1">Multi-pass membrane protein</topology>
    </subcellularLocation>
</comment>
<dbReference type="Pfam" id="PF13499">
    <property type="entry name" value="EF-hand_7"/>
    <property type="match status" value="1"/>
</dbReference>
<feature type="transmembrane region" description="Helical" evidence="8">
    <location>
        <begin position="409"/>
        <end position="433"/>
    </location>
</feature>
<dbReference type="GO" id="GO:0005509">
    <property type="term" value="F:calcium ion binding"/>
    <property type="evidence" value="ECO:0007669"/>
    <property type="project" value="InterPro"/>
</dbReference>
<keyword evidence="11" id="KW-1185">Reference proteome</keyword>
<dbReference type="PANTHER" id="PTHR31503:SF80">
    <property type="entry name" value="EF-HAND DOMAIN-CONTAINING PROTEIN"/>
    <property type="match status" value="1"/>
</dbReference>
<dbReference type="InParanoid" id="A0A200QVP6"/>
<dbReference type="EMBL" id="MVGT01001040">
    <property type="protein sequence ID" value="OVA14490.1"/>
    <property type="molecule type" value="Genomic_DNA"/>
</dbReference>
<dbReference type="InterPro" id="IPR004713">
    <property type="entry name" value="CaH_exchang"/>
</dbReference>
<proteinExistence type="predicted"/>
<dbReference type="Proteomes" id="UP000195402">
    <property type="component" value="Unassembled WGS sequence"/>
</dbReference>
<dbReference type="GO" id="GO:0006874">
    <property type="term" value="P:intracellular calcium ion homeostasis"/>
    <property type="evidence" value="ECO:0007669"/>
    <property type="project" value="TreeGrafter"/>
</dbReference>
<dbReference type="AlphaFoldDB" id="A0A200QVP6"/>
<feature type="transmembrane region" description="Helical" evidence="8">
    <location>
        <begin position="372"/>
        <end position="388"/>
    </location>
</feature>
<dbReference type="OrthoDB" id="26525at2759"/>
<keyword evidence="7 8" id="KW-0472">Membrane</keyword>
<accession>A0A200QVP6</accession>
<dbReference type="GO" id="GO:0015369">
    <property type="term" value="F:calcium:proton antiporter activity"/>
    <property type="evidence" value="ECO:0007669"/>
    <property type="project" value="TreeGrafter"/>
</dbReference>
<evidence type="ECO:0000256" key="2">
    <source>
        <dbReference type="ARBA" id="ARBA00022448"/>
    </source>
</evidence>
<dbReference type="OMA" id="IFLPWIQ"/>
<dbReference type="CDD" id="cd00051">
    <property type="entry name" value="EFh"/>
    <property type="match status" value="1"/>
</dbReference>
<dbReference type="PROSITE" id="PS50222">
    <property type="entry name" value="EF_HAND_2"/>
    <property type="match status" value="1"/>
</dbReference>
<dbReference type="GO" id="GO:0016020">
    <property type="term" value="C:membrane"/>
    <property type="evidence" value="ECO:0007669"/>
    <property type="project" value="InterPro"/>
</dbReference>
<feature type="transmembrane region" description="Helical" evidence="8">
    <location>
        <begin position="56"/>
        <end position="82"/>
    </location>
</feature>
<evidence type="ECO:0000256" key="6">
    <source>
        <dbReference type="ARBA" id="ARBA00023065"/>
    </source>
</evidence>
<evidence type="ECO:0000256" key="7">
    <source>
        <dbReference type="ARBA" id="ARBA00023136"/>
    </source>
</evidence>
<dbReference type="PANTHER" id="PTHR31503">
    <property type="entry name" value="VACUOLAR CALCIUM ION TRANSPORTER"/>
    <property type="match status" value="1"/>
</dbReference>
<feature type="transmembrane region" description="Helical" evidence="8">
    <location>
        <begin position="150"/>
        <end position="172"/>
    </location>
</feature>
<dbReference type="SUPFAM" id="SSF47473">
    <property type="entry name" value="EF-hand"/>
    <property type="match status" value="1"/>
</dbReference>
<evidence type="ECO:0000256" key="1">
    <source>
        <dbReference type="ARBA" id="ARBA00004127"/>
    </source>
</evidence>
<dbReference type="InterPro" id="IPR004837">
    <property type="entry name" value="NaCa_Exmemb"/>
</dbReference>
<dbReference type="InterPro" id="IPR011992">
    <property type="entry name" value="EF-hand-dom_pair"/>
</dbReference>
<keyword evidence="2" id="KW-0813">Transport</keyword>
<feature type="transmembrane region" description="Helical" evidence="8">
    <location>
        <begin position="445"/>
        <end position="468"/>
    </location>
</feature>
<sequence length="499" mass="55696">MEFPQRVLGFDPPQLPLGGHPDRAQQTGCMWMGGVFYHPQGFTSGLYGSKETAQDAVTTGICILAGSTVMLLTLLWGSCLAFGSLDLSAPSKSSPDHQLLHHKKPLSLTGYGVATDVETSYTAVIMILSIIPFIIVHLTQFCGLSSWGRISVLFSLIVSVTFLFIYCVYQVFQPWIQNRRLEFLLDKYMEKAILKKLLGEDGIPKVHVIKELFHKIDQNNDAFVTLQELRGLILGIQFEEIGLKEEDYLEKVLAEFDTSNHDHRISENEFVEGIYRWLSKTKQSVYKQDRKRRCQQNPSSNISQIGDKQEEQEMLLNKTTEKVSHRDIHGVENVFGTFVKAAALLLLGTGILGLFAAPLIDAVQNFSTAANINPFLISFVILPLAINYREATSAITSAHQKKEHSASLTFSEIYSAVFMNNIVGVSIFLGIIYAQGLTWNFSAEVLVVLIVCVSMGLVGCFCITLHLWEVLGLPKGVGKLLCLRIKSKLSLEFLKVKKR</sequence>
<comment type="caution">
    <text evidence="10">The sequence shown here is derived from an EMBL/GenBank/DDBJ whole genome shotgun (WGS) entry which is preliminary data.</text>
</comment>
<evidence type="ECO:0000256" key="3">
    <source>
        <dbReference type="ARBA" id="ARBA00022449"/>
    </source>
</evidence>
<keyword evidence="3" id="KW-0050">Antiport</keyword>
<dbReference type="InterPro" id="IPR002048">
    <property type="entry name" value="EF_hand_dom"/>
</dbReference>
<dbReference type="Pfam" id="PF01699">
    <property type="entry name" value="Na_Ca_ex"/>
    <property type="match status" value="1"/>
</dbReference>
<feature type="transmembrane region" description="Helical" evidence="8">
    <location>
        <begin position="121"/>
        <end position="138"/>
    </location>
</feature>
<dbReference type="GO" id="GO:0012505">
    <property type="term" value="C:endomembrane system"/>
    <property type="evidence" value="ECO:0007669"/>
    <property type="project" value="UniProtKB-SubCell"/>
</dbReference>
<evidence type="ECO:0000256" key="4">
    <source>
        <dbReference type="ARBA" id="ARBA00022692"/>
    </source>
</evidence>
<gene>
    <name evidence="10" type="ORF">BVC80_1037g30</name>
</gene>
<protein>
    <submittedName>
        <fullName evidence="10">EF-hand domain</fullName>
    </submittedName>
</protein>
<evidence type="ECO:0000313" key="10">
    <source>
        <dbReference type="EMBL" id="OVA14490.1"/>
    </source>
</evidence>
<organism evidence="10 11">
    <name type="scientific">Macleaya cordata</name>
    <name type="common">Five-seeded plume-poppy</name>
    <name type="synonym">Bocconia cordata</name>
    <dbReference type="NCBI Taxonomy" id="56857"/>
    <lineage>
        <taxon>Eukaryota</taxon>
        <taxon>Viridiplantae</taxon>
        <taxon>Streptophyta</taxon>
        <taxon>Embryophyta</taxon>
        <taxon>Tracheophyta</taxon>
        <taxon>Spermatophyta</taxon>
        <taxon>Magnoliopsida</taxon>
        <taxon>Ranunculales</taxon>
        <taxon>Papaveraceae</taxon>
        <taxon>Papaveroideae</taxon>
        <taxon>Macleaya</taxon>
    </lineage>
</organism>
<evidence type="ECO:0000256" key="8">
    <source>
        <dbReference type="SAM" id="Phobius"/>
    </source>
</evidence>
<keyword evidence="5 8" id="KW-1133">Transmembrane helix</keyword>
<evidence type="ECO:0000313" key="11">
    <source>
        <dbReference type="Proteomes" id="UP000195402"/>
    </source>
</evidence>
<evidence type="ECO:0000259" key="9">
    <source>
        <dbReference type="PROSITE" id="PS50222"/>
    </source>
</evidence>
<dbReference type="Gene3D" id="1.10.238.10">
    <property type="entry name" value="EF-hand"/>
    <property type="match status" value="1"/>
</dbReference>